<dbReference type="GeneID" id="1460588"/>
<proteinExistence type="predicted"/>
<dbReference type="AlphaFoldDB" id="A0A832TS99"/>
<reference evidence="1" key="1">
    <citation type="journal article" date="2020" name="bioRxiv">
        <title>A rank-normalized archaeal taxonomy based on genome phylogeny resolves widespread incomplete and uneven classifications.</title>
        <authorList>
            <person name="Rinke C."/>
            <person name="Chuvochina M."/>
            <person name="Mussig A.J."/>
            <person name="Chaumeil P.-A."/>
            <person name="Waite D.W."/>
            <person name="Whitman W.B."/>
            <person name="Parks D.H."/>
            <person name="Hugenholtz P."/>
        </authorList>
    </citation>
    <scope>NUCLEOTIDE SEQUENCE</scope>
    <source>
        <strain evidence="1">UBA8838</strain>
    </source>
</reference>
<name>A0A832TS99_9CREN</name>
<gene>
    <name evidence="1" type="ORF">HA332_13265</name>
</gene>
<accession>A0A832TS99</accession>
<dbReference type="RefSeq" id="WP_010980590.1">
    <property type="nucleotide sequence ID" value="NZ_BAABQO010000015.1"/>
</dbReference>
<organism evidence="1 2">
    <name type="scientific">Sulfurisphaera tokodaii</name>
    <dbReference type="NCBI Taxonomy" id="111955"/>
    <lineage>
        <taxon>Archaea</taxon>
        <taxon>Thermoproteota</taxon>
        <taxon>Thermoprotei</taxon>
        <taxon>Sulfolobales</taxon>
        <taxon>Sulfolobaceae</taxon>
        <taxon>Sulfurisphaera</taxon>
    </lineage>
</organism>
<dbReference type="EMBL" id="DUJO01000059">
    <property type="protein sequence ID" value="HII75299.1"/>
    <property type="molecule type" value="Genomic_DNA"/>
</dbReference>
<protein>
    <submittedName>
        <fullName evidence="1">Uncharacterized protein</fullName>
    </submittedName>
</protein>
<comment type="caution">
    <text evidence="1">The sequence shown here is derived from an EMBL/GenBank/DDBJ whole genome shotgun (WGS) entry which is preliminary data.</text>
</comment>
<dbReference type="OMA" id="KIPYWHF"/>
<dbReference type="Proteomes" id="UP000646844">
    <property type="component" value="Unassembled WGS sequence"/>
</dbReference>
<evidence type="ECO:0000313" key="2">
    <source>
        <dbReference type="Proteomes" id="UP000646844"/>
    </source>
</evidence>
<evidence type="ECO:0000313" key="1">
    <source>
        <dbReference type="EMBL" id="HII75299.1"/>
    </source>
</evidence>
<sequence>MSSFSSPSSVDFWIISRLKRENAVPLTIMAEEYAKEKNIPKQSARKVLEKRLKVLVEQGIVEKLKTYPISYTLKRLPKNFILPSSKILRLICSFDLSSNNHNSQILGKSANPKQKIQELRKIGIRVIALANRYRQKALLTAQYKASIRPGTREHSDIAFLYQENIKEWNNSVMVFMNDDEEFMITKVRTRFNDKKRAFMNVIKSSKALDNAFKHHKNAIMITLTVPHIFPLIIPVKDNGKIIGFIPLQDSIITQLKTLMMAWIRQMWKGKDIKVFTAYEYHGDYVLHIHVILFGVPYLIPWDRKFGRKKEDAFTYYVRRYNIPLPSDLETKMKEGKLERKDKTLINKHIFTALLDMWLEKILVRFGSALHMNLLQAYLDYKKKEKLQGPINEIHRIKNGKWKGKPPKDAVIEYSSGACYRKVQSPKQYVLKYVLKMAYLIANSNVANVEEKDQAKVYGYWLFGKRFNSYSPSLLPKEKEVKIPYWHFVGVFRKLDLPDYVMDRLSLDLT</sequence>